<comment type="caution">
    <text evidence="2">The sequence shown here is derived from an EMBL/GenBank/DDBJ whole genome shotgun (WGS) entry which is preliminary data.</text>
</comment>
<dbReference type="STRING" id="445975.COLSTE_01196"/>
<name>B6GAU6_9ACTN</name>
<feature type="compositionally biased region" description="Low complexity" evidence="1">
    <location>
        <begin position="32"/>
        <end position="54"/>
    </location>
</feature>
<dbReference type="EMBL" id="ABXJ01000068">
    <property type="protein sequence ID" value="EEA90622.1"/>
    <property type="molecule type" value="Genomic_DNA"/>
</dbReference>
<dbReference type="HOGENOM" id="CLU_3042336_0_0_11"/>
<reference evidence="2 3" key="2">
    <citation type="submission" date="2008-10" db="EMBL/GenBank/DDBJ databases">
        <authorList>
            <person name="Fulton L."/>
            <person name="Clifton S."/>
            <person name="Fulton B."/>
            <person name="Xu J."/>
            <person name="Minx P."/>
            <person name="Pepin K.H."/>
            <person name="Johnson M."/>
            <person name="Thiruvilangam P."/>
            <person name="Bhonagiri V."/>
            <person name="Nash W.E."/>
            <person name="Mardis E.R."/>
            <person name="Wilson R.K."/>
        </authorList>
    </citation>
    <scope>NUCLEOTIDE SEQUENCE [LARGE SCALE GENOMIC DNA]</scope>
    <source>
        <strain evidence="2 3">DSM 13279</strain>
    </source>
</reference>
<feature type="region of interest" description="Disordered" evidence="1">
    <location>
        <begin position="13"/>
        <end position="54"/>
    </location>
</feature>
<evidence type="ECO:0000313" key="3">
    <source>
        <dbReference type="Proteomes" id="UP000003560"/>
    </source>
</evidence>
<dbReference type="AlphaFoldDB" id="B6GAU6"/>
<gene>
    <name evidence="2" type="ORF">COLSTE_01196</name>
</gene>
<evidence type="ECO:0000313" key="2">
    <source>
        <dbReference type="EMBL" id="EEA90622.1"/>
    </source>
</evidence>
<accession>B6GAU6</accession>
<protein>
    <submittedName>
        <fullName evidence="2">Uncharacterized protein</fullName>
    </submittedName>
</protein>
<sequence>MAACLILRVGAGPSRQGSRHLKLGTGTHLRCSRQGSQRSSSSLSRIGTCSNSKR</sequence>
<dbReference type="Proteomes" id="UP000003560">
    <property type="component" value="Unassembled WGS sequence"/>
</dbReference>
<reference evidence="2 3" key="1">
    <citation type="submission" date="2008-10" db="EMBL/GenBank/DDBJ databases">
        <title>Draft genome sequence of Collinsella stercoris (DSM 13279).</title>
        <authorList>
            <person name="Sudarsanam P."/>
            <person name="Ley R."/>
            <person name="Guruge J."/>
            <person name="Turnbaugh P.J."/>
            <person name="Mahowald M."/>
            <person name="Liep D."/>
            <person name="Gordon J."/>
        </authorList>
    </citation>
    <scope>NUCLEOTIDE SEQUENCE [LARGE SCALE GENOMIC DNA]</scope>
    <source>
        <strain evidence="2 3">DSM 13279</strain>
    </source>
</reference>
<keyword evidence="3" id="KW-1185">Reference proteome</keyword>
<evidence type="ECO:0000256" key="1">
    <source>
        <dbReference type="SAM" id="MobiDB-lite"/>
    </source>
</evidence>
<organism evidence="2 3">
    <name type="scientific">Collinsella stercoris DSM 13279</name>
    <dbReference type="NCBI Taxonomy" id="445975"/>
    <lineage>
        <taxon>Bacteria</taxon>
        <taxon>Bacillati</taxon>
        <taxon>Actinomycetota</taxon>
        <taxon>Coriobacteriia</taxon>
        <taxon>Coriobacteriales</taxon>
        <taxon>Coriobacteriaceae</taxon>
        <taxon>Collinsella</taxon>
    </lineage>
</organism>
<proteinExistence type="predicted"/>